<proteinExistence type="predicted"/>
<accession>A0A645DLZ8</accession>
<dbReference type="AlphaFoldDB" id="A0A645DLZ8"/>
<protein>
    <submittedName>
        <fullName evidence="1">Uncharacterized protein</fullName>
    </submittedName>
</protein>
<evidence type="ECO:0000313" key="1">
    <source>
        <dbReference type="EMBL" id="MPM89582.1"/>
    </source>
</evidence>
<reference evidence="1" key="1">
    <citation type="submission" date="2019-08" db="EMBL/GenBank/DDBJ databases">
        <authorList>
            <person name="Kucharzyk K."/>
            <person name="Murdoch R.W."/>
            <person name="Higgins S."/>
            <person name="Loffler F."/>
        </authorList>
    </citation>
    <scope>NUCLEOTIDE SEQUENCE</scope>
</reference>
<sequence length="120" mass="13304">MLDGRQPMVFDPNELYRPADDAARRQPDGLVGIAGARPFKGQECRRAGGVLFEPVDAAPRLLHILNEELKLASAEVGLERRGQICRSGQDVDDGVRVRVKPLQLGGGEQMAHRRRIEPRL</sequence>
<gene>
    <name evidence="1" type="ORF">SDC9_136694</name>
</gene>
<comment type="caution">
    <text evidence="1">The sequence shown here is derived from an EMBL/GenBank/DDBJ whole genome shotgun (WGS) entry which is preliminary data.</text>
</comment>
<organism evidence="1">
    <name type="scientific">bioreactor metagenome</name>
    <dbReference type="NCBI Taxonomy" id="1076179"/>
    <lineage>
        <taxon>unclassified sequences</taxon>
        <taxon>metagenomes</taxon>
        <taxon>ecological metagenomes</taxon>
    </lineage>
</organism>
<name>A0A645DLZ8_9ZZZZ</name>
<dbReference type="EMBL" id="VSSQ01036985">
    <property type="protein sequence ID" value="MPM89582.1"/>
    <property type="molecule type" value="Genomic_DNA"/>
</dbReference>